<dbReference type="SMART" id="SM00239">
    <property type="entry name" value="C2"/>
    <property type="match status" value="2"/>
</dbReference>
<evidence type="ECO:0000259" key="2">
    <source>
        <dbReference type="PROSITE" id="PS50004"/>
    </source>
</evidence>
<dbReference type="OMA" id="KETFIME"/>
<dbReference type="InterPro" id="IPR000008">
    <property type="entry name" value="C2_dom"/>
</dbReference>
<dbReference type="SUPFAM" id="SSF49562">
    <property type="entry name" value="C2 domain (Calcium/lipid-binding domain, CaLB)"/>
    <property type="match status" value="2"/>
</dbReference>
<feature type="domain" description="C2" evidence="2">
    <location>
        <begin position="220"/>
        <end position="350"/>
    </location>
</feature>
<keyword evidence="4" id="KW-1185">Reference proteome</keyword>
<evidence type="ECO:0000313" key="3">
    <source>
        <dbReference type="EMBL" id="TRY73108.1"/>
    </source>
</evidence>
<organism evidence="3 4">
    <name type="scientific">Tigriopus californicus</name>
    <name type="common">Marine copepod</name>
    <dbReference type="NCBI Taxonomy" id="6832"/>
    <lineage>
        <taxon>Eukaryota</taxon>
        <taxon>Metazoa</taxon>
        <taxon>Ecdysozoa</taxon>
        <taxon>Arthropoda</taxon>
        <taxon>Crustacea</taxon>
        <taxon>Multicrustacea</taxon>
        <taxon>Hexanauplia</taxon>
        <taxon>Copepoda</taxon>
        <taxon>Harpacticoida</taxon>
        <taxon>Harpacticidae</taxon>
        <taxon>Tigriopus</taxon>
    </lineage>
</organism>
<feature type="compositionally biased region" description="Polar residues" evidence="1">
    <location>
        <begin position="359"/>
        <end position="368"/>
    </location>
</feature>
<dbReference type="Gene3D" id="2.60.40.150">
    <property type="entry name" value="C2 domain"/>
    <property type="match status" value="2"/>
</dbReference>
<dbReference type="EMBL" id="VCGU01000007">
    <property type="protein sequence ID" value="TRY73108.1"/>
    <property type="molecule type" value="Genomic_DNA"/>
</dbReference>
<dbReference type="CDD" id="cd00030">
    <property type="entry name" value="C2"/>
    <property type="match status" value="1"/>
</dbReference>
<feature type="region of interest" description="Disordered" evidence="1">
    <location>
        <begin position="323"/>
        <end position="372"/>
    </location>
</feature>
<name>A0A553P5Z7_TIGCA</name>
<feature type="compositionally biased region" description="Low complexity" evidence="1">
    <location>
        <begin position="1"/>
        <end position="19"/>
    </location>
</feature>
<evidence type="ECO:0000313" key="4">
    <source>
        <dbReference type="Proteomes" id="UP000318571"/>
    </source>
</evidence>
<dbReference type="InterPro" id="IPR035892">
    <property type="entry name" value="C2_domain_sf"/>
</dbReference>
<dbReference type="Pfam" id="PF00168">
    <property type="entry name" value="C2"/>
    <property type="match status" value="2"/>
</dbReference>
<feature type="region of interest" description="Disordered" evidence="1">
    <location>
        <begin position="1"/>
        <end position="34"/>
    </location>
</feature>
<proteinExistence type="predicted"/>
<reference evidence="3 4" key="1">
    <citation type="journal article" date="2018" name="Nat. Ecol. Evol.">
        <title>Genomic signatures of mitonuclear coevolution across populations of Tigriopus californicus.</title>
        <authorList>
            <person name="Barreto F.S."/>
            <person name="Watson E.T."/>
            <person name="Lima T.G."/>
            <person name="Willett C.S."/>
            <person name="Edmands S."/>
            <person name="Li W."/>
            <person name="Burton R.S."/>
        </authorList>
    </citation>
    <scope>NUCLEOTIDE SEQUENCE [LARGE SCALE GENOMIC DNA]</scope>
    <source>
        <strain evidence="3 4">San Diego</strain>
    </source>
</reference>
<dbReference type="Proteomes" id="UP000318571">
    <property type="component" value="Chromosome 3"/>
</dbReference>
<accession>A0A553P5Z7</accession>
<gene>
    <name evidence="3" type="ORF">TCAL_15707</name>
</gene>
<feature type="compositionally biased region" description="Polar residues" evidence="1">
    <location>
        <begin position="323"/>
        <end position="336"/>
    </location>
</feature>
<protein>
    <recommendedName>
        <fullName evidence="2">C2 domain-containing protein</fullName>
    </recommendedName>
</protein>
<feature type="domain" description="C2" evidence="2">
    <location>
        <begin position="76"/>
        <end position="208"/>
    </location>
</feature>
<dbReference type="STRING" id="6832.A0A553P5Z7"/>
<dbReference type="AlphaFoldDB" id="A0A553P5Z7"/>
<evidence type="ECO:0000256" key="1">
    <source>
        <dbReference type="SAM" id="MobiDB-lite"/>
    </source>
</evidence>
<dbReference type="PANTHER" id="PTHR10024">
    <property type="entry name" value="SYNAPTOTAGMIN"/>
    <property type="match status" value="1"/>
</dbReference>
<dbReference type="PROSITE" id="PS50004">
    <property type="entry name" value="C2"/>
    <property type="match status" value="2"/>
</dbReference>
<comment type="caution">
    <text evidence="3">The sequence shown here is derived from an EMBL/GenBank/DDBJ whole genome shotgun (WGS) entry which is preliminary data.</text>
</comment>
<sequence>MSLGSSSILTRPTTTSTRSAPVHAKTRRASSPTSIMSLGSTLSALSFGKSPTATNSTPQSPTRMIRSFSREKNVLSSVTFSIHLEHDPQDETNGILTITIESAKDLPLRDYGAPCDVMVHVSLHRDRRSLRKRSRHVFADFKTDVVKQDQNPSFGQSFKTNVPWSDYKNLRMKLSAFDHDRHSKVTEIGTTSLYLKEIKHLNTSAEGLIMTNFLAQKKQEYGELMFGMSYLPTAQRLSFSIMKATNLKYEEIVSNLDDFVPYVRILQLSASGKVVKKKKTSIRPGTKEPAFNETLNFDLNPNQLESTAFMVLLSHKQTSFELQDMDSSSFPETQLPLSERSDSGMSPSPIPSPRPDESAYTQGPTNGHSHGHAHYRLRHRHQGKDLCLGRIVMGSFVRGERERGHWASVIATPRKVFTMWQTLY</sequence>
<dbReference type="CDD" id="cd00276">
    <property type="entry name" value="C2B_Synaptotagmin"/>
    <property type="match status" value="1"/>
</dbReference>